<keyword evidence="2" id="KW-0012">Acyltransferase</keyword>
<accession>A0ABQ3ZE35</accession>
<organism evidence="6 7">
    <name type="scientific">Paractinoplanes durhamensis</name>
    <dbReference type="NCBI Taxonomy" id="113563"/>
    <lineage>
        <taxon>Bacteria</taxon>
        <taxon>Bacillati</taxon>
        <taxon>Actinomycetota</taxon>
        <taxon>Actinomycetes</taxon>
        <taxon>Micromonosporales</taxon>
        <taxon>Micromonosporaceae</taxon>
        <taxon>Paractinoplanes</taxon>
    </lineage>
</organism>
<dbReference type="SUPFAM" id="SSF53901">
    <property type="entry name" value="Thiolase-like"/>
    <property type="match status" value="1"/>
</dbReference>
<feature type="domain" description="Beta-ketoacyl-[acyl-carrier-protein] synthase III N-terminal" evidence="5">
    <location>
        <begin position="109"/>
        <end position="182"/>
    </location>
</feature>
<dbReference type="CDD" id="cd00827">
    <property type="entry name" value="init_cond_enzymes"/>
    <property type="match status" value="1"/>
</dbReference>
<dbReference type="Pfam" id="PF08541">
    <property type="entry name" value="ACP_syn_III_C"/>
    <property type="match status" value="1"/>
</dbReference>
<dbReference type="EMBL" id="BOML01000089">
    <property type="protein sequence ID" value="GIE07799.1"/>
    <property type="molecule type" value="Genomic_DNA"/>
</dbReference>
<feature type="coiled-coil region" evidence="3">
    <location>
        <begin position="235"/>
        <end position="262"/>
    </location>
</feature>
<comment type="caution">
    <text evidence="6">The sequence shown here is derived from an EMBL/GenBank/DDBJ whole genome shotgun (WGS) entry which is preliminary data.</text>
</comment>
<evidence type="ECO:0000313" key="6">
    <source>
        <dbReference type="EMBL" id="GIE07799.1"/>
    </source>
</evidence>
<evidence type="ECO:0000313" key="7">
    <source>
        <dbReference type="Proteomes" id="UP000637628"/>
    </source>
</evidence>
<name>A0ABQ3ZE35_9ACTN</name>
<evidence type="ECO:0000256" key="1">
    <source>
        <dbReference type="ARBA" id="ARBA00022679"/>
    </source>
</evidence>
<protein>
    <recommendedName>
        <fullName evidence="8">3-oxoacyl-ACP synthase</fullName>
    </recommendedName>
</protein>
<dbReference type="RefSeq" id="WP_203735632.1">
    <property type="nucleotide sequence ID" value="NZ_BAAATX010000047.1"/>
</dbReference>
<evidence type="ECO:0000259" key="4">
    <source>
        <dbReference type="Pfam" id="PF08541"/>
    </source>
</evidence>
<dbReference type="PANTHER" id="PTHR34069">
    <property type="entry name" value="3-OXOACYL-[ACYL-CARRIER-PROTEIN] SYNTHASE 3"/>
    <property type="match status" value="1"/>
</dbReference>
<gene>
    <name evidence="6" type="ORF">Adu01nite_91490</name>
</gene>
<evidence type="ECO:0000256" key="2">
    <source>
        <dbReference type="ARBA" id="ARBA00023315"/>
    </source>
</evidence>
<dbReference type="InterPro" id="IPR013751">
    <property type="entry name" value="ACP_syn_III_N"/>
</dbReference>
<keyword evidence="1" id="KW-0808">Transferase</keyword>
<dbReference type="PANTHER" id="PTHR34069:SF2">
    <property type="entry name" value="BETA-KETOACYL-[ACYL-CARRIER-PROTEIN] SYNTHASE III"/>
    <property type="match status" value="1"/>
</dbReference>
<dbReference type="Gene3D" id="3.40.47.10">
    <property type="match status" value="2"/>
</dbReference>
<proteinExistence type="predicted"/>
<dbReference type="Pfam" id="PF08545">
    <property type="entry name" value="ACP_syn_III"/>
    <property type="match status" value="1"/>
</dbReference>
<dbReference type="InterPro" id="IPR016039">
    <property type="entry name" value="Thiolase-like"/>
</dbReference>
<evidence type="ECO:0008006" key="8">
    <source>
        <dbReference type="Google" id="ProtNLM"/>
    </source>
</evidence>
<keyword evidence="3" id="KW-0175">Coiled coil</keyword>
<reference evidence="6 7" key="1">
    <citation type="submission" date="2021-01" db="EMBL/GenBank/DDBJ databases">
        <title>Whole genome shotgun sequence of Actinoplanes durhamensis NBRC 14914.</title>
        <authorList>
            <person name="Komaki H."/>
            <person name="Tamura T."/>
        </authorList>
    </citation>
    <scope>NUCLEOTIDE SEQUENCE [LARGE SCALE GENOMIC DNA]</scope>
    <source>
        <strain evidence="6 7">NBRC 14914</strain>
    </source>
</reference>
<feature type="domain" description="Beta-ketoacyl-[acyl-carrier-protein] synthase III C-terminal" evidence="4">
    <location>
        <begin position="249"/>
        <end position="339"/>
    </location>
</feature>
<evidence type="ECO:0000259" key="5">
    <source>
        <dbReference type="Pfam" id="PF08545"/>
    </source>
</evidence>
<evidence type="ECO:0000256" key="3">
    <source>
        <dbReference type="SAM" id="Coils"/>
    </source>
</evidence>
<dbReference type="Proteomes" id="UP000637628">
    <property type="component" value="Unassembled WGS sequence"/>
</dbReference>
<keyword evidence="7" id="KW-1185">Reference proteome</keyword>
<sequence>MRVNDVYMNGIGVFRPEVMPVESAVEQGLFPAGEVATRGLTGAAVAGDLPAPDMAVRAAEDALKDSGLATSDLAALFYACVWHQGPDGWDPQHYLQRELIGDGPLTVGIREGCNGMLIGLDLAVGMLRADEAHTAAMVVASDNFGSPLIDRWSQGAGFTVLGDGASAMVLSKRAGFAQVLSSCTATFSMMEEAHRAGEELFPPSATLGRELNFGARAEAYKQKVIAEGLGSSILLGHQQRNLQCLEQSLAEAELTAADITRVVTHNLARADVTAYLKTLGFALEQSTWDFGSGTGHMGASDYLVSLHHLLSSGQLQPGDNVLFCGFSPGITYKSTVIRILEVPAWAHR</sequence>
<dbReference type="InterPro" id="IPR013747">
    <property type="entry name" value="ACP_syn_III_C"/>
</dbReference>